<protein>
    <recommendedName>
        <fullName evidence="7">Carboxylic ester hydrolase</fullName>
        <ecNumber evidence="7">3.1.1.-</ecNumber>
    </recommendedName>
</protein>
<evidence type="ECO:0000256" key="5">
    <source>
        <dbReference type="ARBA" id="ARBA00023157"/>
    </source>
</evidence>
<dbReference type="EC" id="3.1.1.-" evidence="7"/>
<comment type="similarity">
    <text evidence="7">Belongs to the tannase family.</text>
</comment>
<dbReference type="GO" id="GO:0030600">
    <property type="term" value="F:feruloyl esterase activity"/>
    <property type="evidence" value="ECO:0007669"/>
    <property type="project" value="UniProtKB-EC"/>
</dbReference>
<evidence type="ECO:0000313" key="9">
    <source>
        <dbReference type="Proteomes" id="UP000077069"/>
    </source>
</evidence>
<dbReference type="InParanoid" id="A0A177BWX4"/>
<evidence type="ECO:0000256" key="7">
    <source>
        <dbReference type="RuleBase" id="RU361238"/>
    </source>
</evidence>
<evidence type="ECO:0000256" key="3">
    <source>
        <dbReference type="ARBA" id="ARBA00022729"/>
    </source>
</evidence>
<keyword evidence="2" id="KW-0858">Xylan degradation</keyword>
<dbReference type="Pfam" id="PF07519">
    <property type="entry name" value="Tannase"/>
    <property type="match status" value="2"/>
</dbReference>
<dbReference type="AlphaFoldDB" id="A0A177BWX4"/>
<keyword evidence="2" id="KW-0119">Carbohydrate metabolism</keyword>
<organism evidence="8 9">
    <name type="scientific">Paraphaeosphaeria sporulosa</name>
    <dbReference type="NCBI Taxonomy" id="1460663"/>
    <lineage>
        <taxon>Eukaryota</taxon>
        <taxon>Fungi</taxon>
        <taxon>Dikarya</taxon>
        <taxon>Ascomycota</taxon>
        <taxon>Pezizomycotina</taxon>
        <taxon>Dothideomycetes</taxon>
        <taxon>Pleosporomycetidae</taxon>
        <taxon>Pleosporales</taxon>
        <taxon>Massarineae</taxon>
        <taxon>Didymosphaeriaceae</taxon>
        <taxon>Paraphaeosphaeria</taxon>
    </lineage>
</organism>
<name>A0A177BWX4_9PLEO</name>
<reference evidence="8 9" key="1">
    <citation type="submission" date="2016-05" db="EMBL/GenBank/DDBJ databases">
        <title>Comparative analysis of secretome profiles of manganese(II)-oxidizing ascomycete fungi.</title>
        <authorList>
            <consortium name="DOE Joint Genome Institute"/>
            <person name="Zeiner C.A."/>
            <person name="Purvine S.O."/>
            <person name="Zink E.M."/>
            <person name="Wu S."/>
            <person name="Pasa-Tolic L."/>
            <person name="Chaput D.L."/>
            <person name="Haridas S."/>
            <person name="Grigoriev I.V."/>
            <person name="Santelli C.M."/>
            <person name="Hansel C.M."/>
        </authorList>
    </citation>
    <scope>NUCLEOTIDE SEQUENCE [LARGE SCALE GENOMIC DNA]</scope>
    <source>
        <strain evidence="8 9">AP3s5-JAC2a</strain>
    </source>
</reference>
<evidence type="ECO:0000256" key="2">
    <source>
        <dbReference type="ARBA" id="ARBA00022651"/>
    </source>
</evidence>
<evidence type="ECO:0000256" key="6">
    <source>
        <dbReference type="ARBA" id="ARBA00034075"/>
    </source>
</evidence>
<dbReference type="InterPro" id="IPR011118">
    <property type="entry name" value="Tannase/feruloyl_esterase"/>
</dbReference>
<dbReference type="GeneID" id="28765788"/>
<dbReference type="PANTHER" id="PTHR33938">
    <property type="entry name" value="FERULOYL ESTERASE B-RELATED"/>
    <property type="match status" value="1"/>
</dbReference>
<keyword evidence="5" id="KW-1015">Disulfide bond</keyword>
<dbReference type="Proteomes" id="UP000077069">
    <property type="component" value="Unassembled WGS sequence"/>
</dbReference>
<comment type="catalytic activity">
    <reaction evidence="6">
        <text>feruloyl-polysaccharide + H2O = ferulate + polysaccharide.</text>
        <dbReference type="EC" id="3.1.1.73"/>
    </reaction>
</comment>
<dbReference type="PANTHER" id="PTHR33938:SF15">
    <property type="entry name" value="FERULOYL ESTERASE B-RELATED"/>
    <property type="match status" value="1"/>
</dbReference>
<keyword evidence="1" id="KW-0719">Serine esterase</keyword>
<dbReference type="RefSeq" id="XP_018029185.1">
    <property type="nucleotide sequence ID" value="XM_018182302.1"/>
</dbReference>
<evidence type="ECO:0000313" key="8">
    <source>
        <dbReference type="EMBL" id="OAF98819.1"/>
    </source>
</evidence>
<dbReference type="STRING" id="1460663.A0A177BWX4"/>
<keyword evidence="3" id="KW-0732">Signal</keyword>
<keyword evidence="9" id="KW-1185">Reference proteome</keyword>
<keyword evidence="2" id="KW-0624">Polysaccharide degradation</keyword>
<keyword evidence="4 7" id="KW-0378">Hydrolase</keyword>
<dbReference type="EMBL" id="KV441564">
    <property type="protein sequence ID" value="OAF98819.1"/>
    <property type="molecule type" value="Genomic_DNA"/>
</dbReference>
<gene>
    <name evidence="8" type="ORF">CC84DRAFT_1210666</name>
</gene>
<proteinExistence type="inferred from homology"/>
<sequence>MVKAAYGQVNFFSCRLLRESGVSNNSHFDLFANNFQMRTDWGHVATYLAAVISKKHRYRILHSGYQSLLEAQRYPEDFNGRYATEPALNETGVTTYAITSNVCAVLLDKTNFTQAVTVNDVQVTEEAVLGACGDLGGVEDGVIGFLRSYHFKLDNLACSAPQPTNSACLSATALRAAELLYTDSISSITNQQLNVKGVLPGSESSWPGTYVATTEGGKLGYYAFALRILSHYAIIMTQDMSDISVAPNFALDLYRRSEKLCGATTIGEWFRFFEIPGVTHGRGSVDAETFFELDYLVKWVEEGEAPNTIVIRLQMPRSRVGGNFDPSYRV</sequence>
<dbReference type="GO" id="GO:0045493">
    <property type="term" value="P:xylan catabolic process"/>
    <property type="evidence" value="ECO:0007669"/>
    <property type="project" value="UniProtKB-KW"/>
</dbReference>
<evidence type="ECO:0000256" key="4">
    <source>
        <dbReference type="ARBA" id="ARBA00022801"/>
    </source>
</evidence>
<accession>A0A177BWX4</accession>
<evidence type="ECO:0000256" key="1">
    <source>
        <dbReference type="ARBA" id="ARBA00022487"/>
    </source>
</evidence>
<dbReference type="OrthoDB" id="3915655at2759"/>